<reference evidence="2" key="1">
    <citation type="submission" date="2021-06" db="EMBL/GenBank/DDBJ databases">
        <authorList>
            <person name="Hodson N. C."/>
            <person name="Mongue J. A."/>
            <person name="Jaron S. K."/>
        </authorList>
    </citation>
    <scope>NUCLEOTIDE SEQUENCE</scope>
</reference>
<accession>A0A8J2P3N4</accession>
<keyword evidence="1" id="KW-0472">Membrane</keyword>
<evidence type="ECO:0000256" key="1">
    <source>
        <dbReference type="SAM" id="Phobius"/>
    </source>
</evidence>
<gene>
    <name evidence="2" type="ORF">AFUS01_LOCUS25230</name>
</gene>
<feature type="transmembrane region" description="Helical" evidence="1">
    <location>
        <begin position="93"/>
        <end position="122"/>
    </location>
</feature>
<dbReference type="OrthoDB" id="7733414at2759"/>
<sequence length="171" mass="18974">YRNRDVKNSSYGKHHDKFIGRCSKAGNDPWGMAHTIPYNCFKENPGVGPLPPYVPPVGSGAEECAKATEKCNEQINNTRTIGISTNSNIGKYVWGYIISHGIAMCFSAMIIIPTGTLFARFFKETYMSFRFINIHIWHGIRISWALMGFSGLFSGIMGPQLVAFTSTILGI</sequence>
<feature type="transmembrane region" description="Helical" evidence="1">
    <location>
        <begin position="142"/>
        <end position="162"/>
    </location>
</feature>
<name>A0A8J2P3N4_9HEXA</name>
<dbReference type="EMBL" id="CAJVCH010322707">
    <property type="protein sequence ID" value="CAG7786671.1"/>
    <property type="molecule type" value="Genomic_DNA"/>
</dbReference>
<dbReference type="AlphaFoldDB" id="A0A8J2P3N4"/>
<organism evidence="2 3">
    <name type="scientific">Allacma fusca</name>
    <dbReference type="NCBI Taxonomy" id="39272"/>
    <lineage>
        <taxon>Eukaryota</taxon>
        <taxon>Metazoa</taxon>
        <taxon>Ecdysozoa</taxon>
        <taxon>Arthropoda</taxon>
        <taxon>Hexapoda</taxon>
        <taxon>Collembola</taxon>
        <taxon>Symphypleona</taxon>
        <taxon>Sminthuridae</taxon>
        <taxon>Allacma</taxon>
    </lineage>
</organism>
<keyword evidence="1" id="KW-1133">Transmembrane helix</keyword>
<proteinExistence type="predicted"/>
<evidence type="ECO:0000313" key="2">
    <source>
        <dbReference type="EMBL" id="CAG7786671.1"/>
    </source>
</evidence>
<keyword evidence="1" id="KW-0812">Transmembrane</keyword>
<dbReference type="Proteomes" id="UP000708208">
    <property type="component" value="Unassembled WGS sequence"/>
</dbReference>
<feature type="non-terminal residue" evidence="2">
    <location>
        <position position="1"/>
    </location>
</feature>
<comment type="caution">
    <text evidence="2">The sequence shown here is derived from an EMBL/GenBank/DDBJ whole genome shotgun (WGS) entry which is preliminary data.</text>
</comment>
<protein>
    <submittedName>
        <fullName evidence="2">Uncharacterized protein</fullName>
    </submittedName>
</protein>
<keyword evidence="3" id="KW-1185">Reference proteome</keyword>
<evidence type="ECO:0000313" key="3">
    <source>
        <dbReference type="Proteomes" id="UP000708208"/>
    </source>
</evidence>